<dbReference type="Gene3D" id="2.60.320.10">
    <property type="entry name" value="N-utilization substance G protein NusG, insert domain"/>
    <property type="match status" value="1"/>
</dbReference>
<dbReference type="EMBL" id="CP000142">
    <property type="protein sequence ID" value="ABA87299.1"/>
    <property type="molecule type" value="Genomic_DNA"/>
</dbReference>
<sequence length="126" mass="13935">MTLPTRLTIWDGGLMGILLLAALVAWPLMRGPEGARVIVERDGRVLFSAPLDTHRRVSLDGPYGPTVVLVEQGQVRIESSSCPRHLCQRQGSIQRQGQMLVCLPNRLLVRICGPATDANDYDFLSR</sequence>
<gene>
    <name evidence="2" type="ordered locus">Pcar_0036</name>
</gene>
<dbReference type="Proteomes" id="UP000002534">
    <property type="component" value="Chromosome"/>
</dbReference>
<reference evidence="3" key="1">
    <citation type="submission" date="2005-10" db="EMBL/GenBank/DDBJ databases">
        <title>Complete sequence of Pelobacter carbinolicus DSM 2380.</title>
        <authorList>
            <person name="Copeland A."/>
            <person name="Lucas S."/>
            <person name="Lapidus A."/>
            <person name="Barry K."/>
            <person name="Detter J.C."/>
            <person name="Glavina T."/>
            <person name="Hammon N."/>
            <person name="Israni S."/>
            <person name="Pitluck S."/>
            <person name="Chertkov O."/>
            <person name="Schmutz J."/>
            <person name="Larimer F."/>
            <person name="Land M."/>
            <person name="Kyrpides N."/>
            <person name="Ivanova N."/>
            <person name="Richardson P."/>
        </authorList>
    </citation>
    <scope>NUCLEOTIDE SEQUENCE [LARGE SCALE GENOMIC DNA]</scope>
    <source>
        <strain evidence="3">DSM 2380 / NBRC 103641 / GraBd1</strain>
    </source>
</reference>
<dbReference type="CDD" id="cd09910">
    <property type="entry name" value="NGN-insert_like"/>
    <property type="match status" value="1"/>
</dbReference>
<keyword evidence="1" id="KW-0812">Transmembrane</keyword>
<dbReference type="RefSeq" id="WP_011339683.1">
    <property type="nucleotide sequence ID" value="NC_007498.2"/>
</dbReference>
<dbReference type="STRING" id="338963.Pcar_0036"/>
<organism evidence="2 3">
    <name type="scientific">Syntrophotalea carbinolica (strain DSM 2380 / NBRC 103641 / GraBd1)</name>
    <name type="common">Pelobacter carbinolicus</name>
    <dbReference type="NCBI Taxonomy" id="338963"/>
    <lineage>
        <taxon>Bacteria</taxon>
        <taxon>Pseudomonadati</taxon>
        <taxon>Thermodesulfobacteriota</taxon>
        <taxon>Desulfuromonadia</taxon>
        <taxon>Desulfuromonadales</taxon>
        <taxon>Syntrophotaleaceae</taxon>
        <taxon>Syntrophotalea</taxon>
    </lineage>
</organism>
<dbReference type="HOGENOM" id="CLU_130936_3_1_7"/>
<dbReference type="InterPro" id="IPR038690">
    <property type="entry name" value="NusG_2_sf"/>
</dbReference>
<keyword evidence="1" id="KW-0472">Membrane</keyword>
<dbReference type="AlphaFoldDB" id="Q3A8J3"/>
<dbReference type="OrthoDB" id="47603at2"/>
<dbReference type="Pfam" id="PF07009">
    <property type="entry name" value="NusG_II"/>
    <property type="match status" value="1"/>
</dbReference>
<accession>Q3A8J3</accession>
<proteinExistence type="predicted"/>
<evidence type="ECO:0000256" key="1">
    <source>
        <dbReference type="SAM" id="Phobius"/>
    </source>
</evidence>
<keyword evidence="1" id="KW-1133">Transmembrane helix</keyword>
<reference evidence="2 3" key="2">
    <citation type="journal article" date="2012" name="BMC Genomics">
        <title>The genome of Pelobacter carbinolicus reveals surprising metabolic capabilities and physiological features.</title>
        <authorList>
            <person name="Aklujkar M."/>
            <person name="Haveman S.A."/>
            <person name="Didonato R.Jr."/>
            <person name="Chertkov O."/>
            <person name="Han C.S."/>
            <person name="Land M.L."/>
            <person name="Brown P."/>
            <person name="Lovley D.R."/>
        </authorList>
    </citation>
    <scope>NUCLEOTIDE SEQUENCE [LARGE SCALE GENOMIC DNA]</scope>
    <source>
        <strain evidence="3">DSM 2380 / NBRC 103641 / GraBd1</strain>
    </source>
</reference>
<protein>
    <submittedName>
        <fullName evidence="2">Uncharacterized protein</fullName>
    </submittedName>
</protein>
<evidence type="ECO:0000313" key="2">
    <source>
        <dbReference type="EMBL" id="ABA87299.1"/>
    </source>
</evidence>
<feature type="transmembrane region" description="Helical" evidence="1">
    <location>
        <begin position="12"/>
        <end position="29"/>
    </location>
</feature>
<keyword evidence="3" id="KW-1185">Reference proteome</keyword>
<name>Q3A8J3_SYNC1</name>
<dbReference type="eggNOG" id="COG5341">
    <property type="taxonomic scope" value="Bacteria"/>
</dbReference>
<evidence type="ECO:0000313" key="3">
    <source>
        <dbReference type="Proteomes" id="UP000002534"/>
    </source>
</evidence>
<dbReference type="KEGG" id="pca:Pcar_0036"/>